<dbReference type="EMBL" id="JMIH01000016">
    <property type="protein sequence ID" value="KEO74205.1"/>
    <property type="molecule type" value="Genomic_DNA"/>
</dbReference>
<proteinExistence type="predicted"/>
<dbReference type="eggNOG" id="ENOG502Z9A2">
    <property type="taxonomic scope" value="Bacteria"/>
</dbReference>
<sequence length="195" mass="22696">MGMLIPINPPRLSEDTDIEIFVQTNGLHADLILPSKNHIHDWEALLPLSRQTRGMINYMAIGWGEKNFYLNTPTMSDLTFPTFVKALLIPSQAAMHVEHRRYRPPSGEDVSSIMISEEMYQVLVDYILDAFVMEDGHPKIYPERGYHDYDDFYAAHGKYHMFWTCNNWTNTGLKKIGVKNSLWTPMDWGVFYYLD</sequence>
<dbReference type="Pfam" id="PF09601">
    <property type="entry name" value="DUF2459"/>
    <property type="match status" value="1"/>
</dbReference>
<evidence type="ECO:0000313" key="2">
    <source>
        <dbReference type="Proteomes" id="UP000027821"/>
    </source>
</evidence>
<dbReference type="Proteomes" id="UP000027821">
    <property type="component" value="Unassembled WGS sequence"/>
</dbReference>
<dbReference type="NCBIfam" id="TIGR02117">
    <property type="entry name" value="chp_urease_rgn"/>
    <property type="match status" value="1"/>
</dbReference>
<comment type="caution">
    <text evidence="1">The sequence shown here is derived from an EMBL/GenBank/DDBJ whole genome shotgun (WGS) entry which is preliminary data.</text>
</comment>
<keyword evidence="2" id="KW-1185">Reference proteome</keyword>
<accession>A0A074L161</accession>
<dbReference type="InterPro" id="IPR011727">
    <property type="entry name" value="CHP02117"/>
</dbReference>
<protein>
    <recommendedName>
        <fullName evidence="3">Urease-associated protein</fullName>
    </recommendedName>
</protein>
<evidence type="ECO:0000313" key="1">
    <source>
        <dbReference type="EMBL" id="KEO74205.1"/>
    </source>
</evidence>
<evidence type="ECO:0008006" key="3">
    <source>
        <dbReference type="Google" id="ProtNLM"/>
    </source>
</evidence>
<gene>
    <name evidence="1" type="ORF">EL17_08695</name>
</gene>
<dbReference type="STRING" id="1048983.EL17_08695"/>
<organism evidence="1 2">
    <name type="scientific">Anditalea andensis</name>
    <dbReference type="NCBI Taxonomy" id="1048983"/>
    <lineage>
        <taxon>Bacteria</taxon>
        <taxon>Pseudomonadati</taxon>
        <taxon>Bacteroidota</taxon>
        <taxon>Cytophagia</taxon>
        <taxon>Cytophagales</taxon>
        <taxon>Cytophagaceae</taxon>
        <taxon>Anditalea</taxon>
    </lineage>
</organism>
<dbReference type="AlphaFoldDB" id="A0A074L161"/>
<reference evidence="1 2" key="1">
    <citation type="submission" date="2014-04" db="EMBL/GenBank/DDBJ databases">
        <title>Characterization and application of a salt tolerant electro-active bacterium.</title>
        <authorList>
            <person name="Yang L."/>
            <person name="Wei S."/>
            <person name="Tay Q.X.M."/>
        </authorList>
    </citation>
    <scope>NUCLEOTIDE SEQUENCE [LARGE SCALE GENOMIC DNA]</scope>
    <source>
        <strain evidence="1 2">LY1</strain>
    </source>
</reference>
<name>A0A074L161_9BACT</name>